<evidence type="ECO:0000256" key="1">
    <source>
        <dbReference type="ARBA" id="ARBA00004651"/>
    </source>
</evidence>
<feature type="region of interest" description="Disordered" evidence="8">
    <location>
        <begin position="1"/>
        <end position="40"/>
    </location>
</feature>
<evidence type="ECO:0000256" key="4">
    <source>
        <dbReference type="ARBA" id="ARBA00022692"/>
    </source>
</evidence>
<feature type="transmembrane region" description="Helical" evidence="7">
    <location>
        <begin position="239"/>
        <end position="258"/>
    </location>
</feature>
<feature type="transmembrane region" description="Helical" evidence="7">
    <location>
        <begin position="174"/>
        <end position="196"/>
    </location>
</feature>
<evidence type="ECO:0000256" key="7">
    <source>
        <dbReference type="RuleBase" id="RU363032"/>
    </source>
</evidence>
<dbReference type="SUPFAM" id="SSF161098">
    <property type="entry name" value="MetI-like"/>
    <property type="match status" value="1"/>
</dbReference>
<comment type="subcellular location">
    <subcellularLocation>
        <location evidence="1 7">Cell membrane</location>
        <topology evidence="1 7">Multi-pass membrane protein</topology>
    </subcellularLocation>
</comment>
<evidence type="ECO:0000256" key="5">
    <source>
        <dbReference type="ARBA" id="ARBA00022989"/>
    </source>
</evidence>
<evidence type="ECO:0000256" key="2">
    <source>
        <dbReference type="ARBA" id="ARBA00022448"/>
    </source>
</evidence>
<dbReference type="PANTHER" id="PTHR30151:SF0">
    <property type="entry name" value="ABC TRANSPORTER PERMEASE PROTEIN MJ0413-RELATED"/>
    <property type="match status" value="1"/>
</dbReference>
<evidence type="ECO:0000256" key="8">
    <source>
        <dbReference type="SAM" id="MobiDB-lite"/>
    </source>
</evidence>
<dbReference type="GO" id="GO:0005886">
    <property type="term" value="C:plasma membrane"/>
    <property type="evidence" value="ECO:0007669"/>
    <property type="project" value="UniProtKB-SubCell"/>
</dbReference>
<dbReference type="PANTHER" id="PTHR30151">
    <property type="entry name" value="ALKANE SULFONATE ABC TRANSPORTER-RELATED, MEMBRANE SUBUNIT"/>
    <property type="match status" value="1"/>
</dbReference>
<organism evidence="10 11">
    <name type="scientific">Arthrobacter globiformis</name>
    <dbReference type="NCBI Taxonomy" id="1665"/>
    <lineage>
        <taxon>Bacteria</taxon>
        <taxon>Bacillati</taxon>
        <taxon>Actinomycetota</taxon>
        <taxon>Actinomycetes</taxon>
        <taxon>Micrococcales</taxon>
        <taxon>Micrococcaceae</taxon>
        <taxon>Arthrobacter</taxon>
    </lineage>
</organism>
<keyword evidence="6 7" id="KW-0472">Membrane</keyword>
<dbReference type="InterPro" id="IPR035906">
    <property type="entry name" value="MetI-like_sf"/>
</dbReference>
<feature type="compositionally biased region" description="Low complexity" evidence="8">
    <location>
        <begin position="1"/>
        <end position="25"/>
    </location>
</feature>
<dbReference type="OrthoDB" id="3173654at2"/>
<reference evidence="10 11" key="1">
    <citation type="submission" date="2018-04" db="EMBL/GenBank/DDBJ databases">
        <title>Bacteria isolated from cave deposits of Manipur.</title>
        <authorList>
            <person name="Sahoo D."/>
            <person name="Sarangthem I."/>
            <person name="Nandeibam J."/>
        </authorList>
    </citation>
    <scope>NUCLEOTIDE SEQUENCE [LARGE SCALE GENOMIC DNA]</scope>
    <source>
        <strain evidence="11">mrc11</strain>
    </source>
</reference>
<feature type="transmembrane region" description="Helical" evidence="7">
    <location>
        <begin position="116"/>
        <end position="137"/>
    </location>
</feature>
<dbReference type="CDD" id="cd06261">
    <property type="entry name" value="TM_PBP2"/>
    <property type="match status" value="1"/>
</dbReference>
<dbReference type="GO" id="GO:0055085">
    <property type="term" value="P:transmembrane transport"/>
    <property type="evidence" value="ECO:0007669"/>
    <property type="project" value="InterPro"/>
</dbReference>
<sequence length="307" mass="32324">MSTPTLTKETKTETQSGSAAAAGEATTERNPALRPGPGKSPAATLRRYALQGGKAVWGAGAIILFLLLWELGPTYLAPASTRVFLPPLHEVLEALGTLIGNGQLQNHLAASLSRSASGFGIAVVTAVALGLLVAWYGALDRFLNPLLEVFRNTAALALLPVFTLLLGIGETSKISIVAYAAFFPVLLNTIAGVRTVDPLLIRAARSLGLSNFQLFQKVILPSAVPTIFTGIRMAGTSSILVLIAAEMVGAKAGLGYLIVNSQMSFLIPDMYAGILTVSLLGLLVNYLLVGVERHFSRWRTAVGSRTA</sequence>
<dbReference type="PROSITE" id="PS50928">
    <property type="entry name" value="ABC_TM1"/>
    <property type="match status" value="1"/>
</dbReference>
<evidence type="ECO:0000313" key="11">
    <source>
        <dbReference type="Proteomes" id="UP000249166"/>
    </source>
</evidence>
<feature type="transmembrane region" description="Helical" evidence="7">
    <location>
        <begin position="270"/>
        <end position="289"/>
    </location>
</feature>
<dbReference type="Gene3D" id="1.10.3720.10">
    <property type="entry name" value="MetI-like"/>
    <property type="match status" value="1"/>
</dbReference>
<dbReference type="Pfam" id="PF00528">
    <property type="entry name" value="BPD_transp_1"/>
    <property type="match status" value="1"/>
</dbReference>
<dbReference type="InterPro" id="IPR000515">
    <property type="entry name" value="MetI-like"/>
</dbReference>
<evidence type="ECO:0000256" key="6">
    <source>
        <dbReference type="ARBA" id="ARBA00023136"/>
    </source>
</evidence>
<name>A0A328HEE4_ARTGO</name>
<dbReference type="AlphaFoldDB" id="A0A328HEE4"/>
<feature type="domain" description="ABC transmembrane type-1" evidence="9">
    <location>
        <begin position="108"/>
        <end position="288"/>
    </location>
</feature>
<proteinExistence type="inferred from homology"/>
<keyword evidence="2 7" id="KW-0813">Transport</keyword>
<keyword evidence="4 7" id="KW-0812">Transmembrane</keyword>
<feature type="transmembrane region" description="Helical" evidence="7">
    <location>
        <begin position="149"/>
        <end position="168"/>
    </location>
</feature>
<comment type="caution">
    <text evidence="10">The sequence shown here is derived from an EMBL/GenBank/DDBJ whole genome shotgun (WGS) entry which is preliminary data.</text>
</comment>
<dbReference type="EMBL" id="QLNP01000078">
    <property type="protein sequence ID" value="RAM37018.1"/>
    <property type="molecule type" value="Genomic_DNA"/>
</dbReference>
<evidence type="ECO:0000313" key="10">
    <source>
        <dbReference type="EMBL" id="RAM37018.1"/>
    </source>
</evidence>
<keyword evidence="3" id="KW-1003">Cell membrane</keyword>
<feature type="transmembrane region" description="Helical" evidence="7">
    <location>
        <begin position="55"/>
        <end position="76"/>
    </location>
</feature>
<protein>
    <submittedName>
        <fullName evidence="10">ABC transporter permease</fullName>
    </submittedName>
</protein>
<accession>A0A328HEE4</accession>
<keyword evidence="5 7" id="KW-1133">Transmembrane helix</keyword>
<evidence type="ECO:0000256" key="3">
    <source>
        <dbReference type="ARBA" id="ARBA00022475"/>
    </source>
</evidence>
<dbReference type="Proteomes" id="UP000249166">
    <property type="component" value="Unassembled WGS sequence"/>
</dbReference>
<dbReference type="RefSeq" id="WP_111904177.1">
    <property type="nucleotide sequence ID" value="NZ_QLNP01000078.1"/>
</dbReference>
<evidence type="ECO:0000259" key="9">
    <source>
        <dbReference type="PROSITE" id="PS50928"/>
    </source>
</evidence>
<comment type="similarity">
    <text evidence="7">Belongs to the binding-protein-dependent transport system permease family.</text>
</comment>
<gene>
    <name evidence="10" type="ORF">DBZ45_12240</name>
</gene>